<organism evidence="4 5">
    <name type="scientific">Chironomus riparius</name>
    <dbReference type="NCBI Taxonomy" id="315576"/>
    <lineage>
        <taxon>Eukaryota</taxon>
        <taxon>Metazoa</taxon>
        <taxon>Ecdysozoa</taxon>
        <taxon>Arthropoda</taxon>
        <taxon>Hexapoda</taxon>
        <taxon>Insecta</taxon>
        <taxon>Pterygota</taxon>
        <taxon>Neoptera</taxon>
        <taxon>Endopterygota</taxon>
        <taxon>Diptera</taxon>
        <taxon>Nematocera</taxon>
        <taxon>Chironomoidea</taxon>
        <taxon>Chironomidae</taxon>
        <taxon>Chironominae</taxon>
        <taxon>Chironomus</taxon>
    </lineage>
</organism>
<evidence type="ECO:0000256" key="3">
    <source>
        <dbReference type="SAM" id="Coils"/>
    </source>
</evidence>
<dbReference type="OrthoDB" id="21214at2759"/>
<dbReference type="InterPro" id="IPR008555">
    <property type="entry name" value="SIKE"/>
</dbReference>
<gene>
    <name evidence="4" type="ORF">CHIRRI_LOCUS14435</name>
</gene>
<dbReference type="EMBL" id="OU895880">
    <property type="protein sequence ID" value="CAG9811628.1"/>
    <property type="molecule type" value="Genomic_DNA"/>
</dbReference>
<dbReference type="Proteomes" id="UP001153620">
    <property type="component" value="Chromosome 4"/>
</dbReference>
<evidence type="ECO:0000313" key="4">
    <source>
        <dbReference type="EMBL" id="CAG9811628.1"/>
    </source>
</evidence>
<reference evidence="4" key="2">
    <citation type="submission" date="2022-10" db="EMBL/GenBank/DDBJ databases">
        <authorList>
            <consortium name="ENA_rothamsted_submissions"/>
            <consortium name="culmorum"/>
            <person name="King R."/>
        </authorList>
    </citation>
    <scope>NUCLEOTIDE SEQUENCE</scope>
</reference>
<evidence type="ECO:0000256" key="2">
    <source>
        <dbReference type="ARBA" id="ARBA00023054"/>
    </source>
</evidence>
<dbReference type="AlphaFoldDB" id="A0A9N9S8Z7"/>
<keyword evidence="2 3" id="KW-0175">Coiled coil</keyword>
<reference evidence="4" key="1">
    <citation type="submission" date="2022-01" db="EMBL/GenBank/DDBJ databases">
        <authorList>
            <person name="King R."/>
        </authorList>
    </citation>
    <scope>NUCLEOTIDE SEQUENCE</scope>
</reference>
<evidence type="ECO:0000256" key="1">
    <source>
        <dbReference type="ARBA" id="ARBA00005537"/>
    </source>
</evidence>
<feature type="coiled-coil region" evidence="3">
    <location>
        <begin position="76"/>
        <end position="110"/>
    </location>
</feature>
<protein>
    <submittedName>
        <fullName evidence="4">Uncharacterized protein</fullName>
    </submittedName>
</protein>
<evidence type="ECO:0000313" key="5">
    <source>
        <dbReference type="Proteomes" id="UP001153620"/>
    </source>
</evidence>
<feature type="coiled-coil region" evidence="3">
    <location>
        <begin position="5"/>
        <end position="32"/>
    </location>
</feature>
<sequence length="211" mass="24592">MSTTIEQMILDAKRLANRLKEKEQLADVLSNETERVNYQLDSMRQFQDDINALNILARDRSNADMIHTIHQENPQIREIQQENRQLKASIEEHQRAIELIMTKYRQHTQRQIEETKLDFDKLVKASEMNDCTNIISSQAQQLQEAIGVMQEAVKMGDDDMNKYVEQLMQLKTENQGLRELLGIARSMNSILMDREKKEIATQTEEVSNVKS</sequence>
<accession>A0A9N9S8Z7</accession>
<name>A0A9N9S8Z7_9DIPT</name>
<keyword evidence="5" id="KW-1185">Reference proteome</keyword>
<dbReference type="Pfam" id="PF05769">
    <property type="entry name" value="SIKE"/>
    <property type="match status" value="1"/>
</dbReference>
<dbReference type="PANTHER" id="PTHR12186">
    <property type="entry name" value="SIKE FAMILY MEMBER"/>
    <property type="match status" value="1"/>
</dbReference>
<proteinExistence type="inferred from homology"/>
<comment type="similarity">
    <text evidence="1">Belongs to the SIKE family.</text>
</comment>
<dbReference type="PANTHER" id="PTHR12186:SF2">
    <property type="entry name" value="FGFR1 ONCOGENE PARTNER 2 HOMOLOG"/>
    <property type="match status" value="1"/>
</dbReference>